<proteinExistence type="inferred from homology"/>
<name>A0A4R3LZR5_9HYPH</name>
<evidence type="ECO:0000256" key="1">
    <source>
        <dbReference type="ARBA" id="ARBA00004886"/>
    </source>
</evidence>
<dbReference type="Proteomes" id="UP000294664">
    <property type="component" value="Unassembled WGS sequence"/>
</dbReference>
<dbReference type="InterPro" id="IPR011842">
    <property type="entry name" value="PQQ_synth_PqqB"/>
</dbReference>
<comment type="similarity">
    <text evidence="2 6">Belongs to the PqqB family.</text>
</comment>
<dbReference type="PANTHER" id="PTHR42663:SF7">
    <property type="entry name" value="COENZYME PQQ SYNTHESIS PROTEIN B"/>
    <property type="match status" value="1"/>
</dbReference>
<reference evidence="8 9" key="1">
    <citation type="submission" date="2019-03" db="EMBL/GenBank/DDBJ databases">
        <title>Genomic Encyclopedia of Type Strains, Phase IV (KMG-IV): sequencing the most valuable type-strain genomes for metagenomic binning, comparative biology and taxonomic classification.</title>
        <authorList>
            <person name="Goeker M."/>
        </authorList>
    </citation>
    <scope>NUCLEOTIDE SEQUENCE [LARGE SCALE GENOMIC DNA]</scope>
    <source>
        <strain evidence="8 9">DSM 9035</strain>
    </source>
</reference>
<keyword evidence="4 6" id="KW-0813">Transport</keyword>
<accession>A0A4R3LZR5</accession>
<dbReference type="OrthoDB" id="9778305at2"/>
<evidence type="ECO:0000256" key="2">
    <source>
        <dbReference type="ARBA" id="ARBA00008481"/>
    </source>
</evidence>
<dbReference type="AlphaFoldDB" id="A0A4R3LZR5"/>
<dbReference type="InterPro" id="IPR001279">
    <property type="entry name" value="Metallo-B-lactamas"/>
</dbReference>
<evidence type="ECO:0000256" key="4">
    <source>
        <dbReference type="ARBA" id="ARBA00022448"/>
    </source>
</evidence>
<feature type="domain" description="Metallo-beta-lactamase" evidence="7">
    <location>
        <begin position="51"/>
        <end position="261"/>
    </location>
</feature>
<evidence type="ECO:0000259" key="7">
    <source>
        <dbReference type="Pfam" id="PF12706"/>
    </source>
</evidence>
<keyword evidence="9" id="KW-1185">Reference proteome</keyword>
<organism evidence="8 9">
    <name type="scientific">Aquabacter spiritensis</name>
    <dbReference type="NCBI Taxonomy" id="933073"/>
    <lineage>
        <taxon>Bacteria</taxon>
        <taxon>Pseudomonadati</taxon>
        <taxon>Pseudomonadota</taxon>
        <taxon>Alphaproteobacteria</taxon>
        <taxon>Hyphomicrobiales</taxon>
        <taxon>Xanthobacteraceae</taxon>
        <taxon>Aquabacter</taxon>
    </lineage>
</organism>
<evidence type="ECO:0000256" key="3">
    <source>
        <dbReference type="ARBA" id="ARBA00015084"/>
    </source>
</evidence>
<comment type="function">
    <text evidence="6">May be involved in the transport of PQQ or its precursor to the periplasm.</text>
</comment>
<dbReference type="GO" id="GO:0018189">
    <property type="term" value="P:pyrroloquinoline quinone biosynthetic process"/>
    <property type="evidence" value="ECO:0007669"/>
    <property type="project" value="UniProtKB-UniRule"/>
</dbReference>
<evidence type="ECO:0000313" key="9">
    <source>
        <dbReference type="Proteomes" id="UP000294664"/>
    </source>
</evidence>
<gene>
    <name evidence="6" type="primary">pqqB</name>
    <name evidence="8" type="ORF">EDC64_10793</name>
</gene>
<dbReference type="RefSeq" id="WP_132031795.1">
    <property type="nucleotide sequence ID" value="NZ_SMAI01000007.1"/>
</dbReference>
<dbReference type="NCBIfam" id="TIGR02108">
    <property type="entry name" value="PQQ_syn_pqqB"/>
    <property type="match status" value="1"/>
</dbReference>
<dbReference type="EMBL" id="SMAI01000007">
    <property type="protein sequence ID" value="TCT04277.1"/>
    <property type="molecule type" value="Genomic_DNA"/>
</dbReference>
<dbReference type="SUPFAM" id="SSF56281">
    <property type="entry name" value="Metallo-hydrolase/oxidoreductase"/>
    <property type="match status" value="1"/>
</dbReference>
<evidence type="ECO:0000313" key="8">
    <source>
        <dbReference type="EMBL" id="TCT04277.1"/>
    </source>
</evidence>
<protein>
    <recommendedName>
        <fullName evidence="3 6">Coenzyme PQQ synthesis protein B</fullName>
    </recommendedName>
    <alternativeName>
        <fullName evidence="6">Pyrroloquinoline quinone biosynthesis protein B</fullName>
    </alternativeName>
</protein>
<dbReference type="Pfam" id="PF12706">
    <property type="entry name" value="Lactamase_B_2"/>
    <property type="match status" value="1"/>
</dbReference>
<comment type="caution">
    <text evidence="8">The sequence shown here is derived from an EMBL/GenBank/DDBJ whole genome shotgun (WGS) entry which is preliminary data.</text>
</comment>
<dbReference type="InterPro" id="IPR036866">
    <property type="entry name" value="RibonucZ/Hydroxyglut_hydro"/>
</dbReference>
<sequence>MKIIVLGSAAGGGVPQWNCRCRVCELARAGDPRVRARSQCGLAVSRDGEDWLLVNASPDLRTQILATPALAPRAGLRSSPIAAVVLTNGEIDHVAGLLALRERQPFHLCATPGVFRLLDANPMFSVLSPDVVRRIELVGDLPSDLCGLRVTPFGVPGKMPLYAEGEGPMEEEILGLDISADGGRCLVVPNCARIDPALCKRLDGADLLLFDGTTYSDDEMIRLGLSEKSAARMGHVAMAGEGGALAGLAGVSAKRKVFIHINNSNPALIEDGPERRCLRAAGWDLAQDGMEIDL</sequence>
<evidence type="ECO:0000256" key="5">
    <source>
        <dbReference type="ARBA" id="ARBA00022905"/>
    </source>
</evidence>
<dbReference type="HAMAP" id="MF_00653">
    <property type="entry name" value="PQQ_syn_PqqB"/>
    <property type="match status" value="1"/>
</dbReference>
<dbReference type="Gene3D" id="3.60.15.10">
    <property type="entry name" value="Ribonuclease Z/Hydroxyacylglutathione hydrolase-like"/>
    <property type="match status" value="1"/>
</dbReference>
<dbReference type="UniPathway" id="UPA00539"/>
<keyword evidence="5 6" id="KW-0884">PQQ biosynthesis</keyword>
<evidence type="ECO:0000256" key="6">
    <source>
        <dbReference type="HAMAP-Rule" id="MF_00653"/>
    </source>
</evidence>
<dbReference type="PANTHER" id="PTHR42663">
    <property type="entry name" value="HYDROLASE C777.06C-RELATED-RELATED"/>
    <property type="match status" value="1"/>
</dbReference>
<comment type="pathway">
    <text evidence="1 6">Cofactor biosynthesis; pyrroloquinoline quinone biosynthesis.</text>
</comment>